<dbReference type="Proteomes" id="UP001595798">
    <property type="component" value="Unassembled WGS sequence"/>
</dbReference>
<sequence>MELSANAALTPCSTRSIPDDIHTPPSIEQDAAVYSRAETLVADLLQLSEASDHDRTQAQATVEALGASLQRESARQSQLLQAPVAQLANRADDGGEVANALVNLKVQVESLDPAGFDLSPGWWSRLAGRLPFVGTPLKRYFSRYESASTVIAAIVDSLNAGKEQLQRDNITLKADQADMRQLSEKLTRAIETGKQMDAHLERAMEREYVNDDTMSTFIQEKLLFPLRQRIADLQQQLAVNQQGILTIEVILQNNQELVRGVDRATNVTVSALQIAVTLALSLAHQKVVLDKIDAVNKTTDQLIAGTASQLREQGARIQAQAASSQLNMETLKRSFEDINAALDDIAGFRQNALPAMGEAIAEMNSLTDRAARRIDSLSDVQGPKMRLEPDLG</sequence>
<comment type="caution">
    <text evidence="2">The sequence shown here is derived from an EMBL/GenBank/DDBJ whole genome shotgun (WGS) entry which is preliminary data.</text>
</comment>
<dbReference type="EMBL" id="JBHSDI010000011">
    <property type="protein sequence ID" value="MFC4258966.1"/>
    <property type="molecule type" value="Genomic_DNA"/>
</dbReference>
<accession>A0ABV8QF75</accession>
<evidence type="ECO:0000256" key="1">
    <source>
        <dbReference type="ARBA" id="ARBA00005541"/>
    </source>
</evidence>
<organism evidence="2 3">
    <name type="scientific">Marinobacter lacisalsi</name>
    <dbReference type="NCBI Taxonomy" id="475979"/>
    <lineage>
        <taxon>Bacteria</taxon>
        <taxon>Pseudomonadati</taxon>
        <taxon>Pseudomonadota</taxon>
        <taxon>Gammaproteobacteria</taxon>
        <taxon>Pseudomonadales</taxon>
        <taxon>Marinobacteraceae</taxon>
        <taxon>Marinobacter</taxon>
    </lineage>
</organism>
<keyword evidence="3" id="KW-1185">Reference proteome</keyword>
<dbReference type="Pfam" id="PF05816">
    <property type="entry name" value="TelA"/>
    <property type="match status" value="1"/>
</dbReference>
<dbReference type="RefSeq" id="WP_379886508.1">
    <property type="nucleotide sequence ID" value="NZ_JBHSDI010000011.1"/>
</dbReference>
<protein>
    <submittedName>
        <fullName evidence="2">Toxic anion resistance protein</fullName>
    </submittedName>
</protein>
<name>A0ABV8QF75_9GAMM</name>
<evidence type="ECO:0000313" key="2">
    <source>
        <dbReference type="EMBL" id="MFC4258966.1"/>
    </source>
</evidence>
<comment type="similarity">
    <text evidence="1">Belongs to the TelA family.</text>
</comment>
<dbReference type="PANTHER" id="PTHR38432">
    <property type="entry name" value="TELA-LIKE PROTEIN SAOUHSC_01408"/>
    <property type="match status" value="1"/>
</dbReference>
<proteinExistence type="inferred from homology"/>
<dbReference type="PANTHER" id="PTHR38432:SF1">
    <property type="entry name" value="TELA-LIKE PROTEIN SAOUHSC_01408"/>
    <property type="match status" value="1"/>
</dbReference>
<gene>
    <name evidence="2" type="ORF">ACFOZ5_07980</name>
</gene>
<reference evidence="3" key="1">
    <citation type="journal article" date="2019" name="Int. J. Syst. Evol. Microbiol.">
        <title>The Global Catalogue of Microorganisms (GCM) 10K type strain sequencing project: providing services to taxonomists for standard genome sequencing and annotation.</title>
        <authorList>
            <consortium name="The Broad Institute Genomics Platform"/>
            <consortium name="The Broad Institute Genome Sequencing Center for Infectious Disease"/>
            <person name="Wu L."/>
            <person name="Ma J."/>
        </authorList>
    </citation>
    <scope>NUCLEOTIDE SEQUENCE [LARGE SCALE GENOMIC DNA]</scope>
    <source>
        <strain evidence="3">CECT 7297</strain>
    </source>
</reference>
<evidence type="ECO:0000313" key="3">
    <source>
        <dbReference type="Proteomes" id="UP001595798"/>
    </source>
</evidence>
<dbReference type="InterPro" id="IPR008863">
    <property type="entry name" value="Toxic_anion-R_TelA"/>
</dbReference>